<gene>
    <name evidence="1" type="ORF">TNCT_618951</name>
</gene>
<evidence type="ECO:0000313" key="2">
    <source>
        <dbReference type="Proteomes" id="UP000887116"/>
    </source>
</evidence>
<protein>
    <submittedName>
        <fullName evidence="1">Uncharacterized protein</fullName>
    </submittedName>
</protein>
<dbReference type="Proteomes" id="UP000887116">
    <property type="component" value="Unassembled WGS sequence"/>
</dbReference>
<reference evidence="1" key="1">
    <citation type="submission" date="2020-07" db="EMBL/GenBank/DDBJ databases">
        <title>Multicomponent nature underlies the extraordinary mechanical properties of spider dragline silk.</title>
        <authorList>
            <person name="Kono N."/>
            <person name="Nakamura H."/>
            <person name="Mori M."/>
            <person name="Yoshida Y."/>
            <person name="Ohtoshi R."/>
            <person name="Malay A.D."/>
            <person name="Moran D.A.P."/>
            <person name="Tomita M."/>
            <person name="Numata K."/>
            <person name="Arakawa K."/>
        </authorList>
    </citation>
    <scope>NUCLEOTIDE SEQUENCE</scope>
</reference>
<comment type="caution">
    <text evidence="1">The sequence shown here is derived from an EMBL/GenBank/DDBJ whole genome shotgun (WGS) entry which is preliminary data.</text>
</comment>
<organism evidence="1 2">
    <name type="scientific">Trichonephila clavata</name>
    <name type="common">Joro spider</name>
    <name type="synonym">Nephila clavata</name>
    <dbReference type="NCBI Taxonomy" id="2740835"/>
    <lineage>
        <taxon>Eukaryota</taxon>
        <taxon>Metazoa</taxon>
        <taxon>Ecdysozoa</taxon>
        <taxon>Arthropoda</taxon>
        <taxon>Chelicerata</taxon>
        <taxon>Arachnida</taxon>
        <taxon>Araneae</taxon>
        <taxon>Araneomorphae</taxon>
        <taxon>Entelegynae</taxon>
        <taxon>Araneoidea</taxon>
        <taxon>Nephilidae</taxon>
        <taxon>Trichonephila</taxon>
    </lineage>
</organism>
<dbReference type="EMBL" id="BMAO01024083">
    <property type="protein sequence ID" value="GFQ92843.1"/>
    <property type="molecule type" value="Genomic_DNA"/>
</dbReference>
<sequence>MNMFSALIDMIDEDDSFLKKLRPVIRHGAFLTTLRQNCLILSHLQSRKFYDPLGPTSGSSGVCDNGADGTNIGSIYCRRYSDKLFYIQGSCLDLTG</sequence>
<keyword evidence="2" id="KW-1185">Reference proteome</keyword>
<accession>A0A8X6G0E8</accession>
<dbReference type="AlphaFoldDB" id="A0A8X6G0E8"/>
<proteinExistence type="predicted"/>
<name>A0A8X6G0E8_TRICU</name>
<evidence type="ECO:0000313" key="1">
    <source>
        <dbReference type="EMBL" id="GFQ92843.1"/>
    </source>
</evidence>